<keyword evidence="2 3" id="KW-0808">Transferase</keyword>
<gene>
    <name evidence="3" type="ORF">SAMN02745166_02426</name>
</gene>
<dbReference type="CDD" id="cd03789">
    <property type="entry name" value="GT9_LPS_heptosyltransferase"/>
    <property type="match status" value="1"/>
</dbReference>
<dbReference type="GO" id="GO:0005829">
    <property type="term" value="C:cytosol"/>
    <property type="evidence" value="ECO:0007669"/>
    <property type="project" value="TreeGrafter"/>
</dbReference>
<name>A0A1T4Y4A2_9BACT</name>
<dbReference type="Proteomes" id="UP000190774">
    <property type="component" value="Unassembled WGS sequence"/>
</dbReference>
<dbReference type="Gene3D" id="3.40.50.2000">
    <property type="entry name" value="Glycogen Phosphorylase B"/>
    <property type="match status" value="2"/>
</dbReference>
<keyword evidence="4" id="KW-1185">Reference proteome</keyword>
<dbReference type="InterPro" id="IPR051199">
    <property type="entry name" value="LPS_LOS_Heptosyltrfase"/>
</dbReference>
<dbReference type="GO" id="GO:0009244">
    <property type="term" value="P:lipopolysaccharide core region biosynthetic process"/>
    <property type="evidence" value="ECO:0007669"/>
    <property type="project" value="TreeGrafter"/>
</dbReference>
<accession>A0A1T4Y4A2</accession>
<dbReference type="OrthoDB" id="9797795at2"/>
<dbReference type="SUPFAM" id="SSF53756">
    <property type="entry name" value="UDP-Glycosyltransferase/glycogen phosphorylase"/>
    <property type="match status" value="1"/>
</dbReference>
<sequence>MMSMQGLPSLADFRSAMIVKPSSLGDIVHTLPAVWAIKQAFPDLKLRWLANTEWTPLLHGAPLLEEVISFPRKQCRGLGGPLVMRRWAKGWRRLPREEPEIVLDFQGLLRSGYLSRSRGSRPVIGLSDSREGARWFHDHIVPVDAGAHAVDRYLAIPRAFGISVNPEHLVFPLAQGHKPEGWPERDDLIIVHPWSRGEGKSLSPQMLEVLCAALAPLPVILVGMPNGAPIPQGPNVTDFSGRTSLAELVWVLRQARFVASVDSGPMHIAAAVNDHTLGIHTWSDPRKVGPYNPRAWVWKAGRIAPRTGFQPQECVSEQVPEAADMQQMAAFIRNFGEKH</sequence>
<evidence type="ECO:0000256" key="1">
    <source>
        <dbReference type="ARBA" id="ARBA00022676"/>
    </source>
</evidence>
<dbReference type="GO" id="GO:0008713">
    <property type="term" value="F:ADP-heptose-lipopolysaccharide heptosyltransferase activity"/>
    <property type="evidence" value="ECO:0007669"/>
    <property type="project" value="TreeGrafter"/>
</dbReference>
<organism evidence="3 4">
    <name type="scientific">Prosthecobacter debontii</name>
    <dbReference type="NCBI Taxonomy" id="48467"/>
    <lineage>
        <taxon>Bacteria</taxon>
        <taxon>Pseudomonadati</taxon>
        <taxon>Verrucomicrobiota</taxon>
        <taxon>Verrucomicrobiia</taxon>
        <taxon>Verrucomicrobiales</taxon>
        <taxon>Verrucomicrobiaceae</taxon>
        <taxon>Prosthecobacter</taxon>
    </lineage>
</organism>
<evidence type="ECO:0000313" key="3">
    <source>
        <dbReference type="EMBL" id="SKA96566.1"/>
    </source>
</evidence>
<proteinExistence type="predicted"/>
<protein>
    <submittedName>
        <fullName evidence="3">Heptosyltransferase-1</fullName>
    </submittedName>
</protein>
<dbReference type="EMBL" id="FUYE01000007">
    <property type="protein sequence ID" value="SKA96566.1"/>
    <property type="molecule type" value="Genomic_DNA"/>
</dbReference>
<dbReference type="AlphaFoldDB" id="A0A1T4Y4A2"/>
<evidence type="ECO:0000313" key="4">
    <source>
        <dbReference type="Proteomes" id="UP000190774"/>
    </source>
</evidence>
<dbReference type="InterPro" id="IPR002201">
    <property type="entry name" value="Glyco_trans_9"/>
</dbReference>
<keyword evidence="1" id="KW-0328">Glycosyltransferase</keyword>
<evidence type="ECO:0000256" key="2">
    <source>
        <dbReference type="ARBA" id="ARBA00022679"/>
    </source>
</evidence>
<dbReference type="PANTHER" id="PTHR30160">
    <property type="entry name" value="TETRAACYLDISACCHARIDE 4'-KINASE-RELATED"/>
    <property type="match status" value="1"/>
</dbReference>
<reference evidence="4" key="1">
    <citation type="submission" date="2017-02" db="EMBL/GenBank/DDBJ databases">
        <authorList>
            <person name="Varghese N."/>
            <person name="Submissions S."/>
        </authorList>
    </citation>
    <scope>NUCLEOTIDE SEQUENCE [LARGE SCALE GENOMIC DNA]</scope>
    <source>
        <strain evidence="4">ATCC 700200</strain>
    </source>
</reference>
<dbReference type="STRING" id="48467.SAMN02745166_02426"/>
<dbReference type="Pfam" id="PF01075">
    <property type="entry name" value="Glyco_transf_9"/>
    <property type="match status" value="2"/>
</dbReference>
<dbReference type="PANTHER" id="PTHR30160:SF1">
    <property type="entry name" value="LIPOPOLYSACCHARIDE 1,2-N-ACETYLGLUCOSAMINETRANSFERASE-RELATED"/>
    <property type="match status" value="1"/>
</dbReference>